<keyword evidence="2" id="KW-1185">Reference proteome</keyword>
<evidence type="ECO:0000313" key="1">
    <source>
        <dbReference type="EMBL" id="OMJ13488.1"/>
    </source>
</evidence>
<reference evidence="2" key="1">
    <citation type="submission" date="2017-01" db="EMBL/GenBank/DDBJ databases">
        <authorList>
            <person name="Wang Y."/>
            <person name="White M."/>
            <person name="Kvist S."/>
            <person name="Moncalvo J.-M."/>
        </authorList>
    </citation>
    <scope>NUCLEOTIDE SEQUENCE [LARGE SCALE GENOMIC DNA]</scope>
    <source>
        <strain evidence="2">ID-206-W2</strain>
    </source>
</reference>
<organism evidence="1 2">
    <name type="scientific">Smittium culicis</name>
    <dbReference type="NCBI Taxonomy" id="133412"/>
    <lineage>
        <taxon>Eukaryota</taxon>
        <taxon>Fungi</taxon>
        <taxon>Fungi incertae sedis</taxon>
        <taxon>Zoopagomycota</taxon>
        <taxon>Kickxellomycotina</taxon>
        <taxon>Harpellomycetes</taxon>
        <taxon>Harpellales</taxon>
        <taxon>Legeriomycetaceae</taxon>
        <taxon>Smittium</taxon>
    </lineage>
</organism>
<dbReference type="Proteomes" id="UP000187429">
    <property type="component" value="Unassembled WGS sequence"/>
</dbReference>
<dbReference type="AlphaFoldDB" id="A0A1R1XFT9"/>
<sequence>MKLGSIKDYNSALFNLSKIHMNHQTIQCTSNSQWNWTTHRLDIFFRPPLDISPVLNLFRKWNPSPNLSSRQLNS</sequence>
<dbReference type="EMBL" id="LSSM01005053">
    <property type="protein sequence ID" value="OMJ13488.1"/>
    <property type="molecule type" value="Genomic_DNA"/>
</dbReference>
<gene>
    <name evidence="1" type="ORF">AYI69_g8983</name>
</gene>
<protein>
    <submittedName>
        <fullName evidence="1">Uncharacterized protein</fullName>
    </submittedName>
</protein>
<evidence type="ECO:0000313" key="2">
    <source>
        <dbReference type="Proteomes" id="UP000187429"/>
    </source>
</evidence>
<proteinExistence type="predicted"/>
<comment type="caution">
    <text evidence="1">The sequence shown here is derived from an EMBL/GenBank/DDBJ whole genome shotgun (WGS) entry which is preliminary data.</text>
</comment>
<accession>A0A1R1XFT9</accession>
<name>A0A1R1XFT9_9FUNG</name>